<accession>A0A4U0VJG5</accession>
<dbReference type="GO" id="GO:0070063">
    <property type="term" value="F:RNA polymerase binding"/>
    <property type="evidence" value="ECO:0007669"/>
    <property type="project" value="InterPro"/>
</dbReference>
<feature type="compositionally biased region" description="Acidic residues" evidence="2">
    <location>
        <begin position="277"/>
        <end position="304"/>
    </location>
</feature>
<dbReference type="PANTHER" id="PTHR15377">
    <property type="entry name" value="TRANSCRIPTION ELONGATION REGULATOR 1"/>
    <property type="match status" value="1"/>
</dbReference>
<proteinExistence type="predicted"/>
<dbReference type="SUPFAM" id="SSF81698">
    <property type="entry name" value="FF domain"/>
    <property type="match status" value="1"/>
</dbReference>
<feature type="domain" description="FF" evidence="3">
    <location>
        <begin position="314"/>
        <end position="368"/>
    </location>
</feature>
<evidence type="ECO:0000259" key="3">
    <source>
        <dbReference type="Pfam" id="PF01846"/>
    </source>
</evidence>
<dbReference type="Gene3D" id="2.20.70.10">
    <property type="match status" value="1"/>
</dbReference>
<dbReference type="OrthoDB" id="410044at2759"/>
<dbReference type="InterPro" id="IPR045148">
    <property type="entry name" value="TCRG1-like"/>
</dbReference>
<dbReference type="EMBL" id="NAJP01000001">
    <property type="protein sequence ID" value="TKA49397.1"/>
    <property type="molecule type" value="Genomic_DNA"/>
</dbReference>
<dbReference type="GO" id="GO:0003712">
    <property type="term" value="F:transcription coregulator activity"/>
    <property type="evidence" value="ECO:0007669"/>
    <property type="project" value="TreeGrafter"/>
</dbReference>
<reference evidence="4 5" key="1">
    <citation type="submission" date="2017-03" db="EMBL/GenBank/DDBJ databases">
        <title>Genomes of endolithic fungi from Antarctica.</title>
        <authorList>
            <person name="Coleine C."/>
            <person name="Masonjones S."/>
            <person name="Stajich J.E."/>
        </authorList>
    </citation>
    <scope>NUCLEOTIDE SEQUENCE [LARGE SCALE GENOMIC DNA]</scope>
    <source>
        <strain evidence="4 5">CCFEE 5311</strain>
    </source>
</reference>
<dbReference type="PANTHER" id="PTHR15377:SF3">
    <property type="entry name" value="WW DOMAIN-CONTAINING PROTEIN"/>
    <property type="match status" value="1"/>
</dbReference>
<sequence>MATSMDSPNKRTRSAPAATEDFVPLGGDDEEPNDRFGYTNGTDDNIPPTGPSGPHVHHDRQANIDRQHDSRFDRRNAQDRPKTKHVLPGHEPWVLVKTKLGRRFVHHLETKQSLWHVPDGVWPAVKEFEDWEKQQKEKEANARWAEEELRKMREVSKGEVGGKKSDAGDGRSRRRRSESLQREDEEAMMAELAAEAEGQDVKSAVKTLEPVAGDTGYDSDGSYEYVEVTDDESEEGAKSAGEASREAAQDDEMQDAAPVEFGEDDIAYQLAAMGEDYGLDPEDYGGNPDDADESWPADDNDDDNANGLPISPSEAAALFRDLLNDHHISPFTPWETLIASSNTSSILADDRYLVLPTTRARKEVWETWVRDRAAQIQEERAKVEKVDPRIAYLAFLQEKATPKLYWPEFKRKFRKEAVMGDRALGDKERERLYRELVGRMKLPESARKGDLIALLKGVSRRELNRGTGLEGLPQRVLAHLHFVGLPIAVRDRVVVEFIAGLPPAPEVGDVSDVDRADEGRERAERRRTDEALAERRRLVGEERRQLEKAERFAKRELREGEAELERAMAVPRKGARGVMGQS</sequence>
<feature type="region of interest" description="Disordered" evidence="2">
    <location>
        <begin position="228"/>
        <end position="253"/>
    </location>
</feature>
<dbReference type="Gene3D" id="1.10.10.440">
    <property type="entry name" value="FF domain"/>
    <property type="match status" value="1"/>
</dbReference>
<dbReference type="STRING" id="329885.A0A4U0VJG5"/>
<evidence type="ECO:0000313" key="5">
    <source>
        <dbReference type="Proteomes" id="UP000310066"/>
    </source>
</evidence>
<protein>
    <recommendedName>
        <fullName evidence="3">FF domain-containing protein</fullName>
    </recommendedName>
</protein>
<dbReference type="Pfam" id="PF01846">
    <property type="entry name" value="FF"/>
    <property type="match status" value="1"/>
</dbReference>
<keyword evidence="1" id="KW-0677">Repeat</keyword>
<name>A0A4U0VJG5_9PEZI</name>
<feature type="region of interest" description="Disordered" evidence="2">
    <location>
        <begin position="149"/>
        <end position="201"/>
    </location>
</feature>
<dbReference type="InterPro" id="IPR036517">
    <property type="entry name" value="FF_domain_sf"/>
</dbReference>
<feature type="compositionally biased region" description="Basic and acidic residues" evidence="2">
    <location>
        <begin position="512"/>
        <end position="530"/>
    </location>
</feature>
<evidence type="ECO:0000256" key="1">
    <source>
        <dbReference type="ARBA" id="ARBA00022737"/>
    </source>
</evidence>
<evidence type="ECO:0000313" key="4">
    <source>
        <dbReference type="EMBL" id="TKA49397.1"/>
    </source>
</evidence>
<feature type="compositionally biased region" description="Basic and acidic residues" evidence="2">
    <location>
        <begin position="59"/>
        <end position="81"/>
    </location>
</feature>
<feature type="region of interest" description="Disordered" evidence="2">
    <location>
        <begin position="1"/>
        <end position="86"/>
    </location>
</feature>
<feature type="region of interest" description="Disordered" evidence="2">
    <location>
        <begin position="276"/>
        <end position="311"/>
    </location>
</feature>
<organism evidence="4 5">
    <name type="scientific">Friedmanniomyces endolithicus</name>
    <dbReference type="NCBI Taxonomy" id="329885"/>
    <lineage>
        <taxon>Eukaryota</taxon>
        <taxon>Fungi</taxon>
        <taxon>Dikarya</taxon>
        <taxon>Ascomycota</taxon>
        <taxon>Pezizomycotina</taxon>
        <taxon>Dothideomycetes</taxon>
        <taxon>Dothideomycetidae</taxon>
        <taxon>Mycosphaerellales</taxon>
        <taxon>Teratosphaeriaceae</taxon>
        <taxon>Friedmanniomyces</taxon>
    </lineage>
</organism>
<gene>
    <name evidence="4" type="ORF">B0A54_00063</name>
</gene>
<evidence type="ECO:0000256" key="2">
    <source>
        <dbReference type="SAM" id="MobiDB-lite"/>
    </source>
</evidence>
<dbReference type="InterPro" id="IPR002713">
    <property type="entry name" value="FF_domain"/>
</dbReference>
<dbReference type="Proteomes" id="UP000310066">
    <property type="component" value="Unassembled WGS sequence"/>
</dbReference>
<feature type="region of interest" description="Disordered" evidence="2">
    <location>
        <begin position="508"/>
        <end position="530"/>
    </location>
</feature>
<dbReference type="GO" id="GO:0005634">
    <property type="term" value="C:nucleus"/>
    <property type="evidence" value="ECO:0007669"/>
    <property type="project" value="TreeGrafter"/>
</dbReference>
<comment type="caution">
    <text evidence="4">The sequence shown here is derived from an EMBL/GenBank/DDBJ whole genome shotgun (WGS) entry which is preliminary data.</text>
</comment>
<feature type="compositionally biased region" description="Basic and acidic residues" evidence="2">
    <location>
        <begin position="149"/>
        <end position="182"/>
    </location>
</feature>
<dbReference type="AlphaFoldDB" id="A0A4U0VJG5"/>